<proteinExistence type="predicted"/>
<dbReference type="AlphaFoldDB" id="A0A1G7FSB2"/>
<dbReference type="Pfam" id="PF01208">
    <property type="entry name" value="URO-D"/>
    <property type="match status" value="1"/>
</dbReference>
<dbReference type="GO" id="GO:0006779">
    <property type="term" value="P:porphyrin-containing compound biosynthetic process"/>
    <property type="evidence" value="ECO:0007669"/>
    <property type="project" value="InterPro"/>
</dbReference>
<protein>
    <submittedName>
        <fullName evidence="2">Uroporphyrinogen decarboxylase (URO-D)</fullName>
    </submittedName>
</protein>
<gene>
    <name evidence="2" type="ORF">SAMN04488239_14010</name>
</gene>
<evidence type="ECO:0000313" key="2">
    <source>
        <dbReference type="EMBL" id="SDE78672.1"/>
    </source>
</evidence>
<dbReference type="InterPro" id="IPR038071">
    <property type="entry name" value="UROD/MetE-like_sf"/>
</dbReference>
<dbReference type="GO" id="GO:0004853">
    <property type="term" value="F:uroporphyrinogen decarboxylase activity"/>
    <property type="evidence" value="ECO:0007669"/>
    <property type="project" value="InterPro"/>
</dbReference>
<name>A0A1G7FSB2_9RHOB</name>
<dbReference type="SUPFAM" id="SSF51726">
    <property type="entry name" value="UROD/MetE-like"/>
    <property type="match status" value="1"/>
</dbReference>
<dbReference type="STRING" id="639004.SAMN04488239_14010"/>
<dbReference type="Proteomes" id="UP000199628">
    <property type="component" value="Unassembled WGS sequence"/>
</dbReference>
<dbReference type="Gene3D" id="3.20.20.210">
    <property type="match status" value="1"/>
</dbReference>
<dbReference type="EMBL" id="FMZV01000040">
    <property type="protein sequence ID" value="SDE78672.1"/>
    <property type="molecule type" value="Genomic_DNA"/>
</dbReference>
<sequence length="308" mass="34872">MNRQDRFRAAVAGEPLDWVPRTCWAHYMTETLGGAEHARRHIVYQDEYDWDILKVVNDFHYPFPENVETIRGPADMERFRRADMSEYLFAEELDCLRILRAHYGPDLPIVFTTFDPWRQIVRRAGMASIPVLKAHREETLRMLRAVGDSMCTFMGALRDAGCDGIFFSVNSGNQPGSPLYADDETYATFMRDFEIEMLEAMEGMVRFIHVHGAPVSLERFTDYPVDVFSVSDWLKGNPTLAELRDATGKAVIGGIDESRIADMTPDELRAQIADTLASHDRGLILSPGCTIPIWTPAHLLRILADTGA</sequence>
<evidence type="ECO:0000313" key="3">
    <source>
        <dbReference type="Proteomes" id="UP000199628"/>
    </source>
</evidence>
<keyword evidence="3" id="KW-1185">Reference proteome</keyword>
<dbReference type="OrthoDB" id="7375127at2"/>
<organism evidence="2 3">
    <name type="scientific">Ruegeria marina</name>
    <dbReference type="NCBI Taxonomy" id="639004"/>
    <lineage>
        <taxon>Bacteria</taxon>
        <taxon>Pseudomonadati</taxon>
        <taxon>Pseudomonadota</taxon>
        <taxon>Alphaproteobacteria</taxon>
        <taxon>Rhodobacterales</taxon>
        <taxon>Roseobacteraceae</taxon>
        <taxon>Ruegeria</taxon>
    </lineage>
</organism>
<dbReference type="RefSeq" id="WP_093038209.1">
    <property type="nucleotide sequence ID" value="NZ_FMZV01000040.1"/>
</dbReference>
<feature type="domain" description="Uroporphyrinogen decarboxylase (URO-D)" evidence="1">
    <location>
        <begin position="67"/>
        <end position="305"/>
    </location>
</feature>
<dbReference type="InterPro" id="IPR000257">
    <property type="entry name" value="Uroporphyrinogen_deCOase"/>
</dbReference>
<accession>A0A1G7FSB2</accession>
<reference evidence="3" key="1">
    <citation type="submission" date="2016-10" db="EMBL/GenBank/DDBJ databases">
        <authorList>
            <person name="Varghese N."/>
            <person name="Submissions S."/>
        </authorList>
    </citation>
    <scope>NUCLEOTIDE SEQUENCE [LARGE SCALE GENOMIC DNA]</scope>
    <source>
        <strain evidence="3">CGMCC 1.9108</strain>
    </source>
</reference>
<evidence type="ECO:0000259" key="1">
    <source>
        <dbReference type="Pfam" id="PF01208"/>
    </source>
</evidence>